<keyword evidence="1" id="KW-0677">Repeat</keyword>
<keyword evidence="7" id="KW-1185">Reference proteome</keyword>
<dbReference type="SMART" id="SM00360">
    <property type="entry name" value="RRM"/>
    <property type="match status" value="1"/>
</dbReference>
<dbReference type="Gene3D" id="3.30.70.330">
    <property type="match status" value="1"/>
</dbReference>
<organism evidence="6 7">
    <name type="scientific">Coccomyxa viridis</name>
    <dbReference type="NCBI Taxonomy" id="1274662"/>
    <lineage>
        <taxon>Eukaryota</taxon>
        <taxon>Viridiplantae</taxon>
        <taxon>Chlorophyta</taxon>
        <taxon>core chlorophytes</taxon>
        <taxon>Trebouxiophyceae</taxon>
        <taxon>Trebouxiophyceae incertae sedis</taxon>
        <taxon>Coccomyxaceae</taxon>
        <taxon>Coccomyxa</taxon>
    </lineage>
</organism>
<comment type="caution">
    <text evidence="6">The sequence shown here is derived from an EMBL/GenBank/DDBJ whole genome shotgun (WGS) entry which is preliminary data.</text>
</comment>
<evidence type="ECO:0000259" key="5">
    <source>
        <dbReference type="PROSITE" id="PS50102"/>
    </source>
</evidence>
<sequence>MIQEASPELLVNGHKSPAFQPSKVSASDSAEDGSARENNLYVKNLPPDIDDARLERMFNAHGTVLSCRVLYDHTSRSKQVAFVQMETHQQALKSIEALHSTRGVKRAPRIAGLDAAWRKAAPCGARAEQAGAPAQGAPGSEGACGEWERVLRAGAGPFYVAQYVPYTPASYIAHQAPPGAYAYSGIHGPGPAAVYGMMPPSNGHASPHMIPVGPYQQPMAPYMAAPAVHGPPAGNTWSLRTGSWSVQGSYAPKVQHAEPGPGYAQQQMMMPMPHQASYQHPLRM</sequence>
<protein>
    <recommendedName>
        <fullName evidence="5">RRM domain-containing protein</fullName>
    </recommendedName>
</protein>
<keyword evidence="2 3" id="KW-0694">RNA-binding</keyword>
<accession>A0AAV1I7Y7</accession>
<dbReference type="GO" id="GO:0003723">
    <property type="term" value="F:RNA binding"/>
    <property type="evidence" value="ECO:0007669"/>
    <property type="project" value="UniProtKB-UniRule"/>
</dbReference>
<evidence type="ECO:0000256" key="2">
    <source>
        <dbReference type="ARBA" id="ARBA00022884"/>
    </source>
</evidence>
<evidence type="ECO:0000256" key="3">
    <source>
        <dbReference type="PROSITE-ProRule" id="PRU00176"/>
    </source>
</evidence>
<dbReference type="Proteomes" id="UP001314263">
    <property type="component" value="Unassembled WGS sequence"/>
</dbReference>
<dbReference type="InterPro" id="IPR000504">
    <property type="entry name" value="RRM_dom"/>
</dbReference>
<dbReference type="AlphaFoldDB" id="A0AAV1I7Y7"/>
<reference evidence="6 7" key="1">
    <citation type="submission" date="2023-10" db="EMBL/GenBank/DDBJ databases">
        <authorList>
            <person name="Maclean D."/>
            <person name="Macfadyen A."/>
        </authorList>
    </citation>
    <scope>NUCLEOTIDE SEQUENCE [LARGE SCALE GENOMIC DNA]</scope>
</reference>
<dbReference type="InterPro" id="IPR012677">
    <property type="entry name" value="Nucleotide-bd_a/b_plait_sf"/>
</dbReference>
<dbReference type="PANTHER" id="PTHR24012">
    <property type="entry name" value="RNA BINDING PROTEIN"/>
    <property type="match status" value="1"/>
</dbReference>
<dbReference type="InterPro" id="IPR035979">
    <property type="entry name" value="RBD_domain_sf"/>
</dbReference>
<dbReference type="Pfam" id="PF00076">
    <property type="entry name" value="RRM_1"/>
    <property type="match status" value="1"/>
</dbReference>
<evidence type="ECO:0000313" key="7">
    <source>
        <dbReference type="Proteomes" id="UP001314263"/>
    </source>
</evidence>
<feature type="domain" description="RRM" evidence="5">
    <location>
        <begin position="38"/>
        <end position="105"/>
    </location>
</feature>
<name>A0AAV1I7Y7_9CHLO</name>
<evidence type="ECO:0000313" key="6">
    <source>
        <dbReference type="EMBL" id="CAK0783278.1"/>
    </source>
</evidence>
<dbReference type="SUPFAM" id="SSF54928">
    <property type="entry name" value="RNA-binding domain, RBD"/>
    <property type="match status" value="1"/>
</dbReference>
<proteinExistence type="predicted"/>
<dbReference type="EMBL" id="CAUYUE010000008">
    <property type="protein sequence ID" value="CAK0783278.1"/>
    <property type="molecule type" value="Genomic_DNA"/>
</dbReference>
<feature type="region of interest" description="Disordered" evidence="4">
    <location>
        <begin position="1"/>
        <end position="39"/>
    </location>
</feature>
<evidence type="ECO:0000256" key="4">
    <source>
        <dbReference type="SAM" id="MobiDB-lite"/>
    </source>
</evidence>
<gene>
    <name evidence="6" type="ORF">CVIRNUC_006477</name>
</gene>
<dbReference type="PROSITE" id="PS50102">
    <property type="entry name" value="RRM"/>
    <property type="match status" value="1"/>
</dbReference>
<evidence type="ECO:0000256" key="1">
    <source>
        <dbReference type="ARBA" id="ARBA00022737"/>
    </source>
</evidence>